<organism evidence="1 2">
    <name type="scientific">Coniophora puteana (strain RWD-64-598)</name>
    <name type="common">Brown rot fungus</name>
    <dbReference type="NCBI Taxonomy" id="741705"/>
    <lineage>
        <taxon>Eukaryota</taxon>
        <taxon>Fungi</taxon>
        <taxon>Dikarya</taxon>
        <taxon>Basidiomycota</taxon>
        <taxon>Agaricomycotina</taxon>
        <taxon>Agaricomycetes</taxon>
        <taxon>Agaricomycetidae</taxon>
        <taxon>Boletales</taxon>
        <taxon>Coniophorineae</taxon>
        <taxon>Coniophoraceae</taxon>
        <taxon>Coniophora</taxon>
    </lineage>
</organism>
<protein>
    <submittedName>
        <fullName evidence="1">Uncharacterized protein</fullName>
    </submittedName>
</protein>
<evidence type="ECO:0000313" key="1">
    <source>
        <dbReference type="EMBL" id="EIW76759.1"/>
    </source>
</evidence>
<comment type="caution">
    <text evidence="1">The sequence shown here is derived from an EMBL/GenBank/DDBJ whole genome shotgun (WGS) entry which is preliminary data.</text>
</comment>
<reference evidence="2" key="1">
    <citation type="journal article" date="2012" name="Science">
        <title>The Paleozoic origin of enzymatic lignin decomposition reconstructed from 31 fungal genomes.</title>
        <authorList>
            <person name="Floudas D."/>
            <person name="Binder M."/>
            <person name="Riley R."/>
            <person name="Barry K."/>
            <person name="Blanchette R.A."/>
            <person name="Henrissat B."/>
            <person name="Martinez A.T."/>
            <person name="Otillar R."/>
            <person name="Spatafora J.W."/>
            <person name="Yadav J.S."/>
            <person name="Aerts A."/>
            <person name="Benoit I."/>
            <person name="Boyd A."/>
            <person name="Carlson A."/>
            <person name="Copeland A."/>
            <person name="Coutinho P.M."/>
            <person name="de Vries R.P."/>
            <person name="Ferreira P."/>
            <person name="Findley K."/>
            <person name="Foster B."/>
            <person name="Gaskell J."/>
            <person name="Glotzer D."/>
            <person name="Gorecki P."/>
            <person name="Heitman J."/>
            <person name="Hesse C."/>
            <person name="Hori C."/>
            <person name="Igarashi K."/>
            <person name="Jurgens J.A."/>
            <person name="Kallen N."/>
            <person name="Kersten P."/>
            <person name="Kohler A."/>
            <person name="Kuees U."/>
            <person name="Kumar T.K.A."/>
            <person name="Kuo A."/>
            <person name="LaButti K."/>
            <person name="Larrondo L.F."/>
            <person name="Lindquist E."/>
            <person name="Ling A."/>
            <person name="Lombard V."/>
            <person name="Lucas S."/>
            <person name="Lundell T."/>
            <person name="Martin R."/>
            <person name="McLaughlin D.J."/>
            <person name="Morgenstern I."/>
            <person name="Morin E."/>
            <person name="Murat C."/>
            <person name="Nagy L.G."/>
            <person name="Nolan M."/>
            <person name="Ohm R.A."/>
            <person name="Patyshakuliyeva A."/>
            <person name="Rokas A."/>
            <person name="Ruiz-Duenas F.J."/>
            <person name="Sabat G."/>
            <person name="Salamov A."/>
            <person name="Samejima M."/>
            <person name="Schmutz J."/>
            <person name="Slot J.C."/>
            <person name="St John F."/>
            <person name="Stenlid J."/>
            <person name="Sun H."/>
            <person name="Sun S."/>
            <person name="Syed K."/>
            <person name="Tsang A."/>
            <person name="Wiebenga A."/>
            <person name="Young D."/>
            <person name="Pisabarro A."/>
            <person name="Eastwood D.C."/>
            <person name="Martin F."/>
            <person name="Cullen D."/>
            <person name="Grigoriev I.V."/>
            <person name="Hibbett D.S."/>
        </authorList>
    </citation>
    <scope>NUCLEOTIDE SEQUENCE [LARGE SCALE GENOMIC DNA]</scope>
    <source>
        <strain evidence="2">RWD-64-598 SS2</strain>
    </source>
</reference>
<sequence length="103" mass="11602">MVQCHTGYCFLGNYYTKCIPPKQPACLCGTRIQSCHHIICKCTCYKTACWHLCKLNEDMSLTDVLGTKKGLQALALFLHNSNTFKKMLTETPPTKTDNPRASQ</sequence>
<proteinExistence type="predicted"/>
<keyword evidence="2" id="KW-1185">Reference proteome</keyword>
<dbReference type="OrthoDB" id="3230070at2759"/>
<dbReference type="AlphaFoldDB" id="A0A5M3MBY9"/>
<accession>A0A5M3MBY9</accession>
<dbReference type="EMBL" id="JH711585">
    <property type="protein sequence ID" value="EIW76759.1"/>
    <property type="molecule type" value="Genomic_DNA"/>
</dbReference>
<dbReference type="Proteomes" id="UP000053558">
    <property type="component" value="Unassembled WGS sequence"/>
</dbReference>
<dbReference type="GeneID" id="19208320"/>
<dbReference type="RefSeq" id="XP_007772902.1">
    <property type="nucleotide sequence ID" value="XM_007774712.1"/>
</dbReference>
<dbReference type="KEGG" id="cput:CONPUDRAFT_63880"/>
<dbReference type="OMA" id="CHHIICK"/>
<gene>
    <name evidence="1" type="ORF">CONPUDRAFT_63880</name>
</gene>
<name>A0A5M3MBY9_CONPW</name>
<evidence type="ECO:0000313" key="2">
    <source>
        <dbReference type="Proteomes" id="UP000053558"/>
    </source>
</evidence>